<gene>
    <name evidence="8" type="ORF">SAMN02910344_01401</name>
</gene>
<dbReference type="InterPro" id="IPR025188">
    <property type="entry name" value="DUF4113"/>
</dbReference>
<evidence type="ECO:0000256" key="4">
    <source>
        <dbReference type="ARBA" id="ARBA00023204"/>
    </source>
</evidence>
<evidence type="ECO:0000313" key="8">
    <source>
        <dbReference type="EMBL" id="SFP44481.1"/>
    </source>
</evidence>
<evidence type="ECO:0000256" key="3">
    <source>
        <dbReference type="ARBA" id="ARBA00023199"/>
    </source>
</evidence>
<proteinExistence type="inferred from homology"/>
<dbReference type="SUPFAM" id="SSF56672">
    <property type="entry name" value="DNA/RNA polymerases"/>
    <property type="match status" value="1"/>
</dbReference>
<dbReference type="InterPro" id="IPR017961">
    <property type="entry name" value="DNA_pol_Y-fam_little_finger"/>
</dbReference>
<dbReference type="Pfam" id="PF13438">
    <property type="entry name" value="DUF4113"/>
    <property type="match status" value="1"/>
</dbReference>
<evidence type="ECO:0000313" key="9">
    <source>
        <dbReference type="Proteomes" id="UP000243745"/>
    </source>
</evidence>
<protein>
    <submittedName>
        <fullName evidence="8">DNA polymerase V</fullName>
    </submittedName>
</protein>
<feature type="region of interest" description="Disordered" evidence="6">
    <location>
        <begin position="434"/>
        <end position="456"/>
    </location>
</feature>
<keyword evidence="2" id="KW-0227">DNA damage</keyword>
<organism evidence="8 9">
    <name type="scientific">Ruminobacter amylophilus</name>
    <dbReference type="NCBI Taxonomy" id="867"/>
    <lineage>
        <taxon>Bacteria</taxon>
        <taxon>Pseudomonadati</taxon>
        <taxon>Pseudomonadota</taxon>
        <taxon>Gammaproteobacteria</taxon>
        <taxon>Aeromonadales</taxon>
        <taxon>Succinivibrionaceae</taxon>
        <taxon>Ruminobacter</taxon>
    </lineage>
</organism>
<dbReference type="Gene3D" id="3.30.70.270">
    <property type="match status" value="1"/>
</dbReference>
<dbReference type="GO" id="GO:0005829">
    <property type="term" value="C:cytosol"/>
    <property type="evidence" value="ECO:0007669"/>
    <property type="project" value="TreeGrafter"/>
</dbReference>
<reference evidence="8 9" key="1">
    <citation type="submission" date="2016-10" db="EMBL/GenBank/DDBJ databases">
        <authorList>
            <person name="Varghese N."/>
            <person name="Submissions S."/>
        </authorList>
    </citation>
    <scope>NUCLEOTIDE SEQUENCE [LARGE SCALE GENOMIC DNA]</scope>
    <source>
        <strain evidence="8 9">DSM 1361</strain>
    </source>
</reference>
<evidence type="ECO:0000256" key="1">
    <source>
        <dbReference type="ARBA" id="ARBA00010945"/>
    </source>
</evidence>
<dbReference type="PROSITE" id="PS50173">
    <property type="entry name" value="UMUC"/>
    <property type="match status" value="1"/>
</dbReference>
<dbReference type="Gene3D" id="3.40.1170.60">
    <property type="match status" value="1"/>
</dbReference>
<accession>A0A662ZJ47</accession>
<evidence type="ECO:0000259" key="7">
    <source>
        <dbReference type="PROSITE" id="PS50173"/>
    </source>
</evidence>
<dbReference type="InterPro" id="IPR050116">
    <property type="entry name" value="DNA_polymerase-Y"/>
</dbReference>
<dbReference type="GO" id="GO:0003684">
    <property type="term" value="F:damaged DNA binding"/>
    <property type="evidence" value="ECO:0007669"/>
    <property type="project" value="InterPro"/>
</dbReference>
<evidence type="ECO:0000256" key="2">
    <source>
        <dbReference type="ARBA" id="ARBA00022763"/>
    </source>
</evidence>
<dbReference type="InterPro" id="IPR043502">
    <property type="entry name" value="DNA/RNA_pol_sf"/>
</dbReference>
<dbReference type="InterPro" id="IPR001126">
    <property type="entry name" value="UmuC"/>
</dbReference>
<dbReference type="CDD" id="cd01700">
    <property type="entry name" value="PolY_Pol_V_umuC"/>
    <property type="match status" value="1"/>
</dbReference>
<keyword evidence="3" id="KW-0741">SOS mutagenesis</keyword>
<evidence type="ECO:0000256" key="5">
    <source>
        <dbReference type="ARBA" id="ARBA00023236"/>
    </source>
</evidence>
<dbReference type="GO" id="GO:0003887">
    <property type="term" value="F:DNA-directed DNA polymerase activity"/>
    <property type="evidence" value="ECO:0007669"/>
    <property type="project" value="TreeGrafter"/>
</dbReference>
<evidence type="ECO:0000256" key="6">
    <source>
        <dbReference type="SAM" id="MobiDB-lite"/>
    </source>
</evidence>
<dbReference type="AlphaFoldDB" id="A0A662ZJ47"/>
<keyword evidence="4" id="KW-0234">DNA repair</keyword>
<dbReference type="RefSeq" id="WP_093142331.1">
    <property type="nucleotide sequence ID" value="NZ_FOXF01000024.1"/>
</dbReference>
<keyword evidence="5" id="KW-0742">SOS response</keyword>
<dbReference type="GO" id="GO:0042276">
    <property type="term" value="P:error-prone translesion synthesis"/>
    <property type="evidence" value="ECO:0007669"/>
    <property type="project" value="TreeGrafter"/>
</dbReference>
<dbReference type="PANTHER" id="PTHR11076:SF34">
    <property type="entry name" value="PROTEIN UMUC"/>
    <property type="match status" value="1"/>
</dbReference>
<dbReference type="PANTHER" id="PTHR11076">
    <property type="entry name" value="DNA REPAIR POLYMERASE UMUC / TRANSFERASE FAMILY MEMBER"/>
    <property type="match status" value="1"/>
</dbReference>
<dbReference type="GO" id="GO:0006281">
    <property type="term" value="P:DNA repair"/>
    <property type="evidence" value="ECO:0007669"/>
    <property type="project" value="UniProtKB-KW"/>
</dbReference>
<name>A0A662ZJ47_9GAMM</name>
<dbReference type="Proteomes" id="UP000243745">
    <property type="component" value="Unassembled WGS sequence"/>
</dbReference>
<keyword evidence="9" id="KW-1185">Reference proteome</keyword>
<dbReference type="EMBL" id="FOXF01000024">
    <property type="protein sequence ID" value="SFP44481.1"/>
    <property type="molecule type" value="Genomic_DNA"/>
</dbReference>
<dbReference type="OrthoDB" id="9808813at2"/>
<feature type="domain" description="UmuC" evidence="7">
    <location>
        <begin position="32"/>
        <end position="217"/>
    </location>
</feature>
<dbReference type="GO" id="GO:0009432">
    <property type="term" value="P:SOS response"/>
    <property type="evidence" value="ECO:0007669"/>
    <property type="project" value="UniProtKB-KW"/>
</dbReference>
<dbReference type="Pfam" id="PF11799">
    <property type="entry name" value="IMS_C"/>
    <property type="match status" value="1"/>
</dbReference>
<dbReference type="InterPro" id="IPR043128">
    <property type="entry name" value="Rev_trsase/Diguanyl_cyclase"/>
</dbReference>
<dbReference type="Pfam" id="PF00817">
    <property type="entry name" value="IMS"/>
    <property type="match status" value="1"/>
</dbReference>
<sequence length="456" mass="51862">MSIIRYTDPDKATPEDLQRLKAYEMNASRSYFALADCNNFFVSCERMFRPDLRDRPVIVLSNNDGCVISRSNEAKKLGIPMGIPLFKIRDLVHRYNIAVFSSNFSLYLDMSNRVYTMLSGFAPEVERYSIDEAFLNLTGYSRTYNNFDYCLEIRHRVTHDIGIPVCVGGASTKTLAKIANHCAKKGILPGGVMTIDTDDERIFALKNTPLDDIWGIGRALNERFGREYGIRNAYELSLLNPAEIKKKFNITTANIITELNGISCIPMDSQPQPRKQIMWSRTFGHHITELTELSQIVADFIVKAAEKLREDRQYAGIISIYIQTNLASARDRHYSRQAYARLNIRTCDTTELLSAGLRVLNGIFAPGYLYYKAGVILEDLSASRESQMDLFDAEPESEELREKRAKLQMAVDRLNARKQNTVFLAAQGMYARSGISRQERKSPAYTTSWKDVPKVK</sequence>
<comment type="similarity">
    <text evidence="1">Belongs to the DNA polymerase type-Y family.</text>
</comment>